<organism evidence="1 2">
    <name type="scientific">Paractinoplanes rishiriensis</name>
    <dbReference type="NCBI Taxonomy" id="1050105"/>
    <lineage>
        <taxon>Bacteria</taxon>
        <taxon>Bacillati</taxon>
        <taxon>Actinomycetota</taxon>
        <taxon>Actinomycetes</taxon>
        <taxon>Micromonosporales</taxon>
        <taxon>Micromonosporaceae</taxon>
        <taxon>Paractinoplanes</taxon>
    </lineage>
</organism>
<sequence>MHSPARATRDRSSRVALITCDLFPQLWDDDFPLRDALIDRGVAAEAVRWDDPAADWSAYDLAVLRSPWDYVPRRDAFVAWAHSVPRLFNPADVVAWNTDKRYLGELAAAGAPVIPTAFVGPTDTWTPPTSGEWVVKPTVSAGSQDTGRYHLPDQQSLAVAHVARLTAAGRTAMIQPYLTAVDEAGETALLYFATPRGPLEFSHAIRKGPMLTGPDEGTIDPGSEDISPRVPSPAEQAVGDRVLRAYAGDLSRLLYARIDLIPGPDGEPLLIEFELTEPTLFLRQSEGAAARLADAIITRLQIP</sequence>
<dbReference type="PANTHER" id="PTHR39217:SF1">
    <property type="entry name" value="GLUTATHIONE SYNTHETASE"/>
    <property type="match status" value="1"/>
</dbReference>
<accession>A0A919K1N8</accession>
<dbReference type="AlphaFoldDB" id="A0A919K1N8"/>
<dbReference type="InterPro" id="IPR053191">
    <property type="entry name" value="DcsG_Biosynth_Enzyme"/>
</dbReference>
<reference evidence="1" key="1">
    <citation type="submission" date="2021-01" db="EMBL/GenBank/DDBJ databases">
        <title>Whole genome shotgun sequence of Actinoplanes rishiriensis NBRC 108556.</title>
        <authorList>
            <person name="Komaki H."/>
            <person name="Tamura T."/>
        </authorList>
    </citation>
    <scope>NUCLEOTIDE SEQUENCE</scope>
    <source>
        <strain evidence="1">NBRC 108556</strain>
    </source>
</reference>
<dbReference type="SUPFAM" id="SSF56059">
    <property type="entry name" value="Glutathione synthetase ATP-binding domain-like"/>
    <property type="match status" value="1"/>
</dbReference>
<name>A0A919K1N8_9ACTN</name>
<gene>
    <name evidence="1" type="ORF">Ari01nite_44730</name>
</gene>
<comment type="caution">
    <text evidence="1">The sequence shown here is derived from an EMBL/GenBank/DDBJ whole genome shotgun (WGS) entry which is preliminary data.</text>
</comment>
<dbReference type="Proteomes" id="UP000636960">
    <property type="component" value="Unassembled WGS sequence"/>
</dbReference>
<protein>
    <submittedName>
        <fullName evidence="1">ATP-grasp domain-containing protein</fullName>
    </submittedName>
</protein>
<evidence type="ECO:0000313" key="2">
    <source>
        <dbReference type="Proteomes" id="UP000636960"/>
    </source>
</evidence>
<keyword evidence="2" id="KW-1185">Reference proteome</keyword>
<evidence type="ECO:0000313" key="1">
    <source>
        <dbReference type="EMBL" id="GIE97008.1"/>
    </source>
</evidence>
<proteinExistence type="predicted"/>
<dbReference type="EMBL" id="BOMV01000054">
    <property type="protein sequence ID" value="GIE97008.1"/>
    <property type="molecule type" value="Genomic_DNA"/>
</dbReference>
<dbReference type="PANTHER" id="PTHR39217">
    <property type="match status" value="1"/>
</dbReference>